<dbReference type="Gene3D" id="1.10.1200.10">
    <property type="entry name" value="ACP-like"/>
    <property type="match status" value="1"/>
</dbReference>
<dbReference type="eggNOG" id="COG0156">
    <property type="taxonomic scope" value="Bacteria"/>
</dbReference>
<evidence type="ECO:0000256" key="6">
    <source>
        <dbReference type="ARBA" id="ARBA00023268"/>
    </source>
</evidence>
<proteinExistence type="predicted"/>
<dbReference type="Gene3D" id="3.90.1150.10">
    <property type="entry name" value="Aspartate Aminotransferase, domain 1"/>
    <property type="match status" value="1"/>
</dbReference>
<dbReference type="InterPro" id="IPR001917">
    <property type="entry name" value="Aminotrans_II_pyridoxalP_BS"/>
</dbReference>
<dbReference type="Pfam" id="PF00155">
    <property type="entry name" value="Aminotran_1_2"/>
    <property type="match status" value="1"/>
</dbReference>
<evidence type="ECO:0000256" key="3">
    <source>
        <dbReference type="ARBA" id="ARBA00022553"/>
    </source>
</evidence>
<evidence type="ECO:0000256" key="5">
    <source>
        <dbReference type="ARBA" id="ARBA00022898"/>
    </source>
</evidence>
<dbReference type="Gene3D" id="3.30.70.3290">
    <property type="match status" value="1"/>
</dbReference>
<dbReference type="Proteomes" id="UP000008190">
    <property type="component" value="Chromosome"/>
</dbReference>
<dbReference type="PROSITE" id="PS00606">
    <property type="entry name" value="KS3_1"/>
    <property type="match status" value="1"/>
</dbReference>
<dbReference type="Gene3D" id="3.40.640.10">
    <property type="entry name" value="Type I PLP-dependent aspartate aminotransferase-like (Major domain)"/>
    <property type="match status" value="1"/>
</dbReference>
<keyword evidence="11" id="KW-1185">Reference proteome</keyword>
<dbReference type="Pfam" id="PF22621">
    <property type="entry name" value="CurL-like_PKS_C"/>
    <property type="match status" value="1"/>
</dbReference>
<dbReference type="GO" id="GO:0004312">
    <property type="term" value="F:fatty acid synthase activity"/>
    <property type="evidence" value="ECO:0007669"/>
    <property type="project" value="TreeGrafter"/>
</dbReference>
<reference evidence="10 11" key="1">
    <citation type="journal article" date="2012" name="J. Bacteriol.">
        <title>Genome sequence of the human- and animal-pathogenic strain Nocardia cyriacigeorgica GUH-2.</title>
        <authorList>
            <person name="Zoropogui A."/>
            <person name="Pujic P."/>
            <person name="Normand P."/>
            <person name="Barbe V."/>
            <person name="Beaman B."/>
            <person name="Beaman L."/>
            <person name="Boiron P."/>
            <person name="Colinon C."/>
            <person name="Deredjian A."/>
            <person name="Graindorge A."/>
            <person name="Mangenot S."/>
            <person name="Nazaret S."/>
            <person name="Neto M."/>
            <person name="Petit S."/>
            <person name="Roche D."/>
            <person name="Vallenet D."/>
            <person name="Rodriguez-Nava V."/>
            <person name="Richard Y."/>
            <person name="Cournoyer B."/>
            <person name="Blaha D."/>
        </authorList>
    </citation>
    <scope>NUCLEOTIDE SEQUENCE [LARGE SCALE GENOMIC DNA]</scope>
    <source>
        <strain evidence="10 11">GUH-2</strain>
    </source>
</reference>
<dbReference type="CDD" id="cd00833">
    <property type="entry name" value="PKS"/>
    <property type="match status" value="1"/>
</dbReference>
<dbReference type="KEGG" id="ncy:NOCYR_2013"/>
<dbReference type="SUPFAM" id="SSF55048">
    <property type="entry name" value="Probable ACP-binding domain of malonyl-CoA ACP transacylase"/>
    <property type="match status" value="1"/>
</dbReference>
<evidence type="ECO:0000259" key="8">
    <source>
        <dbReference type="PROSITE" id="PS50075"/>
    </source>
</evidence>
<dbReference type="Pfam" id="PF02801">
    <property type="entry name" value="Ketoacyl-synt_C"/>
    <property type="match status" value="1"/>
</dbReference>
<accession>H6QZ44</accession>
<evidence type="ECO:0000256" key="4">
    <source>
        <dbReference type="ARBA" id="ARBA00022679"/>
    </source>
</evidence>
<evidence type="ECO:0000313" key="11">
    <source>
        <dbReference type="Proteomes" id="UP000008190"/>
    </source>
</evidence>
<dbReference type="InterPro" id="IPR009081">
    <property type="entry name" value="PP-bd_ACP"/>
</dbReference>
<keyword evidence="2" id="KW-0596">Phosphopantetheine</keyword>
<feature type="compositionally biased region" description="Basic and acidic residues" evidence="7">
    <location>
        <begin position="467"/>
        <end position="476"/>
    </location>
</feature>
<dbReference type="SMART" id="SM00825">
    <property type="entry name" value="PKS_KS"/>
    <property type="match status" value="1"/>
</dbReference>
<evidence type="ECO:0000256" key="7">
    <source>
        <dbReference type="SAM" id="MobiDB-lite"/>
    </source>
</evidence>
<evidence type="ECO:0000256" key="1">
    <source>
        <dbReference type="ARBA" id="ARBA00001933"/>
    </source>
</evidence>
<dbReference type="SUPFAM" id="SSF53383">
    <property type="entry name" value="PLP-dependent transferases"/>
    <property type="match status" value="1"/>
</dbReference>
<dbReference type="InterPro" id="IPR015422">
    <property type="entry name" value="PyrdxlP-dep_Trfase_small"/>
</dbReference>
<evidence type="ECO:0000259" key="9">
    <source>
        <dbReference type="PROSITE" id="PS52004"/>
    </source>
</evidence>
<dbReference type="EMBL" id="FO082843">
    <property type="protein sequence ID" value="CCF62798.1"/>
    <property type="molecule type" value="Genomic_DNA"/>
</dbReference>
<dbReference type="InterPro" id="IPR016039">
    <property type="entry name" value="Thiolase-like"/>
</dbReference>
<dbReference type="InterPro" id="IPR014031">
    <property type="entry name" value="Ketoacyl_synth_C"/>
</dbReference>
<dbReference type="InterPro" id="IPR001227">
    <property type="entry name" value="Ac_transferase_dom_sf"/>
</dbReference>
<dbReference type="PANTHER" id="PTHR43775">
    <property type="entry name" value="FATTY ACID SYNTHASE"/>
    <property type="match status" value="1"/>
</dbReference>
<evidence type="ECO:0000256" key="2">
    <source>
        <dbReference type="ARBA" id="ARBA00022450"/>
    </source>
</evidence>
<dbReference type="InterPro" id="IPR015424">
    <property type="entry name" value="PyrdxlP-dep_Trfase"/>
</dbReference>
<dbReference type="InterPro" id="IPR036736">
    <property type="entry name" value="ACP-like_sf"/>
</dbReference>
<keyword evidence="3" id="KW-0597">Phosphoprotein</keyword>
<dbReference type="InterPro" id="IPR018201">
    <property type="entry name" value="Ketoacyl_synth_AS"/>
</dbReference>
<feature type="domain" description="Ketosynthase family 3 (KS3)" evidence="9">
    <location>
        <begin position="10"/>
        <end position="427"/>
    </location>
</feature>
<dbReference type="PANTHER" id="PTHR43775:SF37">
    <property type="entry name" value="SI:DKEY-61P9.11"/>
    <property type="match status" value="1"/>
</dbReference>
<dbReference type="Pfam" id="PF00698">
    <property type="entry name" value="Acyl_transf_1"/>
    <property type="match status" value="1"/>
</dbReference>
<dbReference type="PROSITE" id="PS52004">
    <property type="entry name" value="KS3_2"/>
    <property type="match status" value="1"/>
</dbReference>
<dbReference type="GO" id="GO:0005737">
    <property type="term" value="C:cytoplasm"/>
    <property type="evidence" value="ECO:0007669"/>
    <property type="project" value="TreeGrafter"/>
</dbReference>
<feature type="region of interest" description="Disordered" evidence="7">
    <location>
        <begin position="1184"/>
        <end position="1210"/>
    </location>
</feature>
<dbReference type="InterPro" id="IPR020841">
    <property type="entry name" value="PKS_Beta-ketoAc_synthase_dom"/>
</dbReference>
<dbReference type="InterPro" id="IPR015421">
    <property type="entry name" value="PyrdxlP-dep_Trfase_major"/>
</dbReference>
<dbReference type="Gene3D" id="3.40.47.10">
    <property type="match status" value="1"/>
</dbReference>
<dbReference type="Pfam" id="PF00109">
    <property type="entry name" value="ketoacyl-synt"/>
    <property type="match status" value="1"/>
</dbReference>
<dbReference type="eggNOG" id="COG3321">
    <property type="taxonomic scope" value="Bacteria"/>
</dbReference>
<feature type="compositionally biased region" description="Low complexity" evidence="7">
    <location>
        <begin position="1184"/>
        <end position="1194"/>
    </location>
</feature>
<feature type="compositionally biased region" description="Polar residues" evidence="7">
    <location>
        <begin position="953"/>
        <end position="968"/>
    </location>
</feature>
<dbReference type="STRING" id="1127134.NOCYR_2013"/>
<gene>
    <name evidence="10" type="ordered locus">NOCYR_2013</name>
</gene>
<keyword evidence="4" id="KW-0808">Transferase</keyword>
<organism evidence="10 11">
    <name type="scientific">Nocardia cyriacigeorgica (strain GUH-2)</name>
    <dbReference type="NCBI Taxonomy" id="1127134"/>
    <lineage>
        <taxon>Bacteria</taxon>
        <taxon>Bacillati</taxon>
        <taxon>Actinomycetota</taxon>
        <taxon>Actinomycetes</taxon>
        <taxon>Mycobacteriales</taxon>
        <taxon>Nocardiaceae</taxon>
        <taxon>Nocardia</taxon>
    </lineage>
</organism>
<dbReference type="SUPFAM" id="SSF53901">
    <property type="entry name" value="Thiolase-like"/>
    <property type="match status" value="1"/>
</dbReference>
<dbReference type="Gene3D" id="3.40.366.10">
    <property type="entry name" value="Malonyl-Coenzyme A Acyl Carrier Protein, domain 2"/>
    <property type="match status" value="1"/>
</dbReference>
<dbReference type="InterPro" id="IPR014043">
    <property type="entry name" value="Acyl_transferase_dom"/>
</dbReference>
<comment type="cofactor">
    <cofactor evidence="1">
        <name>pyridoxal 5'-phosphate</name>
        <dbReference type="ChEBI" id="CHEBI:597326"/>
    </cofactor>
</comment>
<dbReference type="GO" id="GO:0071770">
    <property type="term" value="P:DIM/DIP cell wall layer assembly"/>
    <property type="evidence" value="ECO:0007669"/>
    <property type="project" value="TreeGrafter"/>
</dbReference>
<dbReference type="InterPro" id="IPR050091">
    <property type="entry name" value="PKS_NRPS_Biosynth_Enz"/>
</dbReference>
<dbReference type="HOGENOM" id="CLU_000022_16_7_11"/>
<keyword evidence="5" id="KW-0663">Pyridoxal phosphate</keyword>
<feature type="region of interest" description="Disordered" evidence="7">
    <location>
        <begin position="454"/>
        <end position="512"/>
    </location>
</feature>
<keyword evidence="6" id="KW-0511">Multifunctional enzyme</keyword>
<dbReference type="GO" id="GO:0005886">
    <property type="term" value="C:plasma membrane"/>
    <property type="evidence" value="ECO:0007669"/>
    <property type="project" value="TreeGrafter"/>
</dbReference>
<dbReference type="InterPro" id="IPR004839">
    <property type="entry name" value="Aminotransferase_I/II_large"/>
</dbReference>
<dbReference type="InterPro" id="IPR014030">
    <property type="entry name" value="Ketoacyl_synth_N"/>
</dbReference>
<dbReference type="GO" id="GO:0030170">
    <property type="term" value="F:pyridoxal phosphate binding"/>
    <property type="evidence" value="ECO:0007669"/>
    <property type="project" value="InterPro"/>
</dbReference>
<dbReference type="RefSeq" id="WP_014350263.1">
    <property type="nucleotide sequence ID" value="NC_016887.1"/>
</dbReference>
<evidence type="ECO:0000313" key="10">
    <source>
        <dbReference type="EMBL" id="CCF62798.1"/>
    </source>
</evidence>
<dbReference type="PROSITE" id="PS00599">
    <property type="entry name" value="AA_TRANSFER_CLASS_2"/>
    <property type="match status" value="1"/>
</dbReference>
<dbReference type="SUPFAM" id="SSF47336">
    <property type="entry name" value="ACP-like"/>
    <property type="match status" value="1"/>
</dbReference>
<dbReference type="Pfam" id="PF00550">
    <property type="entry name" value="PP-binding"/>
    <property type="match status" value="1"/>
</dbReference>
<dbReference type="InterPro" id="IPR016036">
    <property type="entry name" value="Malonyl_transacylase_ACP-bd"/>
</dbReference>
<dbReference type="SUPFAM" id="SSF52151">
    <property type="entry name" value="FabD/lysophospholipase-like"/>
    <property type="match status" value="1"/>
</dbReference>
<dbReference type="PROSITE" id="PS50075">
    <property type="entry name" value="CARRIER"/>
    <property type="match status" value="1"/>
</dbReference>
<feature type="domain" description="Carrier" evidence="8">
    <location>
        <begin position="1078"/>
        <end position="1157"/>
    </location>
</feature>
<sequence length="1610" mass="167865">MMSTPTASDSSDIAIVGIDCRFPGAADPAALWRLLIDGGEAITEVPADRWPVGDFHDPSGRPGTINNRSGGFLADADVFDHEFFGITPREAAAMDPQQRLLLHTAWRAMEDATLDPRAQAGSRTGVYVGVMANEWANLQMSDYGAITAQHGSGNGYFMTANRLSYQLDLRGPSMAVDTACSSSLAAIHLACTALASGECDQALAGGVNLVLSPAVGIFYTQAGLSAPDARCKPFSGRADGIVRGEGAAVLVLRRLADAQAAGLPIYAVIKGSAVNSDGRSNGITAPNRWAQQQVVEQAYERAGVRAQDVDFIEAHGTGTVLGDMIEVKALGALHAGRPRPCGIGSVKGNLGHTEGAAGIAGVIKAALALHHRLVPPTRYADTENPTLRLAHHGLRLLGEALPLGERAVGGVSSFGVGGTNAHIVLGSAPVAGSHGASGKLGSTVGAGPVRDVVSHDLGGTGHGAGDVAERSSDPAGRRAGAVGEGQMSSAEGAAGARRNGLPVGGRGSRGGVLTLSSDNVEGLRRNAVRVAEALPELSEEHFAQLCWTSNQVKASGRRRLAVVAADRDEAVKSLLEGPESAVAQPVSAGWMFSGQGSQFAGMAQPLAAASPGFRRALWLVDEAMSAHLGRSIRDLLLDDATDIDRTELAQPAIFAMEYALASALAETGLRPAWLLGHSIGEYAAAAVAGGLELDDACRLVVLRGALMGRLPDGGAMLAVRAGEAAAEAHATRLGTDGVAAVADLLADEPDVAIAAVNGPADLVLSGDAAAIARIDKVLRERTVTTKALSVSHAFHSPLMEPMLAEFEAAAGECTYRAPSLPIYSTVYGRLLEPGETMDAAYWTTHIRTTVRFGQAAEAALDTAPTHVIEVGPRRVLTPLISRIRPEFAGRCLAPSPGPGATGSEFAETIAALYRDGFDPDWDRLYEPEQRVRRRLPVYEFSTEHRFWVESPAQPESPTPTASPDHSEDTTTMDQMIALFREQNALLAQLAHRAAGSQTPKGGGHDGAAAGFADRGCSPVGAGVSDTTAVGSAPAVTLPVGSALVRAEVVGTQTVAPKAVAATGVRAAAGAATTATPSASDREATTIVYAEAARVSGYPVERLTAAQTLSGDLGFDSIMTADLFTGIVRRMPGLVMDPARFGEQVTLGDVVGYVADGGAASASSRDTDLAVADQRVNAGAAAQAPGAEAEAIAPPRHAEPTTPTPAPEPHVAPEFRISEFPEVMAIEGRLAGAEALGLTNPYFLVNDGVTRDTSMIDGKPVLNFSSYNYLGLSGDPAVAEAVQDAVVRYGSSCSASRVLSGEKPVHRELEAELAALLGTEDAMALVGGHSTNVTIIGHIVGPQDLVLHDSLAHDSIVQGCKLSGATRRPFPHNDHAALDRLLSELRHRYRRVLILIEGVYSQDGDIPDLPALIAVKNKHKALLMIDEAHSIGVLGAGGGGIGEYFDVDRREVELWSGTMSKALAGCGGYVAGSAELIRFLKYTTPGFVYSVGMTPMNAAASAAAIRRLRTDREPLRQLRRNAELFLTLAKEAGIDTGDSHDTPIIPCIVGDSLKTLKLSAALLRRGINVNPILYPAVPEDLARLRFFVTACHSEQQIREAVAILAEQLALL</sequence>
<dbReference type="InterPro" id="IPR016035">
    <property type="entry name" value="Acyl_Trfase/lysoPLipase"/>
</dbReference>
<dbReference type="GO" id="GO:0004315">
    <property type="term" value="F:3-oxoacyl-[acyl-carrier-protein] synthase activity"/>
    <property type="evidence" value="ECO:0007669"/>
    <property type="project" value="InterPro"/>
</dbReference>
<protein>
    <submittedName>
        <fullName evidence="10">Modular polyketide synthase</fullName>
    </submittedName>
</protein>
<name>H6QZ44_NOCCG</name>
<dbReference type="GO" id="GO:0006633">
    <property type="term" value="P:fatty acid biosynthetic process"/>
    <property type="evidence" value="ECO:0007669"/>
    <property type="project" value="InterPro"/>
</dbReference>
<dbReference type="SMART" id="SM00827">
    <property type="entry name" value="PKS_AT"/>
    <property type="match status" value="1"/>
</dbReference>
<feature type="region of interest" description="Disordered" evidence="7">
    <location>
        <begin position="948"/>
        <end position="968"/>
    </location>
</feature>